<organism evidence="3 4">
    <name type="scientific">Hapsidospora chrysogenum (strain ATCC 11550 / CBS 779.69 / DSM 880 / IAM 14645 / JCM 23072 / IMI 49137)</name>
    <name type="common">Acremonium chrysogenum</name>
    <dbReference type="NCBI Taxonomy" id="857340"/>
    <lineage>
        <taxon>Eukaryota</taxon>
        <taxon>Fungi</taxon>
        <taxon>Dikarya</taxon>
        <taxon>Ascomycota</taxon>
        <taxon>Pezizomycotina</taxon>
        <taxon>Sordariomycetes</taxon>
        <taxon>Hypocreomycetidae</taxon>
        <taxon>Hypocreales</taxon>
        <taxon>Bionectriaceae</taxon>
        <taxon>Hapsidospora</taxon>
    </lineage>
</organism>
<name>A0A086TGR0_HAPC1</name>
<comment type="caution">
    <text evidence="3">The sequence shown here is derived from an EMBL/GenBank/DDBJ whole genome shotgun (WGS) entry which is preliminary data.</text>
</comment>
<dbReference type="Pfam" id="PF13391">
    <property type="entry name" value="HNH_2"/>
    <property type="match status" value="1"/>
</dbReference>
<dbReference type="HOGENOM" id="CLU_030288_0_0_1"/>
<feature type="region of interest" description="Disordered" evidence="1">
    <location>
        <begin position="1"/>
        <end position="21"/>
    </location>
</feature>
<evidence type="ECO:0000259" key="2">
    <source>
        <dbReference type="Pfam" id="PF13391"/>
    </source>
</evidence>
<accession>A0A086TGR0</accession>
<feature type="domain" description="HNH nuclease" evidence="2">
    <location>
        <begin position="151"/>
        <end position="214"/>
    </location>
</feature>
<protein>
    <recommendedName>
        <fullName evidence="2">HNH nuclease domain-containing protein</fullName>
    </recommendedName>
</protein>
<keyword evidence="4" id="KW-1185">Reference proteome</keyword>
<feature type="region of interest" description="Disordered" evidence="1">
    <location>
        <begin position="313"/>
        <end position="332"/>
    </location>
</feature>
<evidence type="ECO:0000313" key="3">
    <source>
        <dbReference type="EMBL" id="KFH48542.1"/>
    </source>
</evidence>
<dbReference type="AlphaFoldDB" id="A0A086TGR0"/>
<evidence type="ECO:0000256" key="1">
    <source>
        <dbReference type="SAM" id="MobiDB-lite"/>
    </source>
</evidence>
<sequence>MAAAPPPSLQPQRQPPPPPPSVDLAIRDDIEFCHPGYAAPTNILLSLPRVDLGSAAEATVFGVHHRTALVACQIIAGNAFETGRLTTDREGRQQVGVPLDGILIGAKYYFIIDGVNQYPIVPSFQDWEFPHGRIPDFWPELPIPVNPTSRCAITNVSFAVKRAHLVPREEGLWYNRNGMTKYGSGLGDIDNAANILPLRRDLHKCFDDRWFAVVPETPEVATTARVTTHSAAQYLTHILSKDAAELWPEYHHTIVQSLHGGSRPYLFARFAWAVLLKVKPFVTAGWPRHVIRVHISNGQSEVEYRADHLNGPQLQDLYGGGESKAATPRKRKFDPGSRIVTFGIK</sequence>
<gene>
    <name evidence="3" type="ORF">ACRE_006410</name>
</gene>
<proteinExistence type="predicted"/>
<dbReference type="EMBL" id="JPKY01000003">
    <property type="protein sequence ID" value="KFH48542.1"/>
    <property type="molecule type" value="Genomic_DNA"/>
</dbReference>
<dbReference type="Proteomes" id="UP000029964">
    <property type="component" value="Unassembled WGS sequence"/>
</dbReference>
<reference evidence="4" key="1">
    <citation type="journal article" date="2014" name="Genome Announc.">
        <title>Genome sequence and annotation of Acremonium chrysogenum, producer of the beta-lactam antibiotic cephalosporin C.</title>
        <authorList>
            <person name="Terfehr D."/>
            <person name="Dahlmann T.A."/>
            <person name="Specht T."/>
            <person name="Zadra I."/>
            <person name="Kuernsteiner H."/>
            <person name="Kueck U."/>
        </authorList>
    </citation>
    <scope>NUCLEOTIDE SEQUENCE [LARGE SCALE GENOMIC DNA]</scope>
    <source>
        <strain evidence="4">ATCC 11550 / CBS 779.69 / DSM 880 / IAM 14645 / JCM 23072 / IMI 49137</strain>
    </source>
</reference>
<dbReference type="InterPro" id="IPR003615">
    <property type="entry name" value="HNH_nuc"/>
</dbReference>
<dbReference type="OrthoDB" id="2142759at2759"/>
<evidence type="ECO:0000313" key="4">
    <source>
        <dbReference type="Proteomes" id="UP000029964"/>
    </source>
</evidence>